<evidence type="ECO:0000256" key="4">
    <source>
        <dbReference type="HAMAP-Rule" id="MF_00211"/>
    </source>
</evidence>
<dbReference type="InterPro" id="IPR000312">
    <property type="entry name" value="Glycosyl_Trfase_fam3"/>
</dbReference>
<feature type="binding site" evidence="4">
    <location>
        <begin position="63"/>
        <end position="64"/>
    </location>
    <ligand>
        <name>5-phospho-alpha-D-ribose 1-diphosphate</name>
        <dbReference type="ChEBI" id="CHEBI:58017"/>
    </ligand>
</feature>
<feature type="binding site" evidence="4">
    <location>
        <begin position="70"/>
        <end position="73"/>
    </location>
    <ligand>
        <name>5-phospho-alpha-D-ribose 1-diphosphate</name>
        <dbReference type="ChEBI" id="CHEBI:58017"/>
    </ligand>
</feature>
<feature type="binding site" evidence="4">
    <location>
        <position position="146"/>
    </location>
    <ligand>
        <name>anthranilate</name>
        <dbReference type="ChEBI" id="CHEBI:16567"/>
        <label>2</label>
    </ligand>
</feature>
<dbReference type="Gene3D" id="3.40.1030.10">
    <property type="entry name" value="Nucleoside phosphorylase/phosphoribosyltransferase catalytic domain"/>
    <property type="match status" value="1"/>
</dbReference>
<dbReference type="NCBIfam" id="TIGR01245">
    <property type="entry name" value="trpD"/>
    <property type="match status" value="1"/>
</dbReference>
<feature type="binding site" evidence="4">
    <location>
        <position position="72"/>
    </location>
    <ligand>
        <name>Mg(2+)</name>
        <dbReference type="ChEBI" id="CHEBI:18420"/>
        <label>1</label>
    </ligand>
</feature>
<gene>
    <name evidence="4 7" type="primary">trpD</name>
    <name evidence="7" type="ORF">ACFOWX_07085</name>
</gene>
<dbReference type="Pfam" id="PF00591">
    <property type="entry name" value="Glycos_transf_3"/>
    <property type="match status" value="1"/>
</dbReference>
<comment type="subunit">
    <text evidence="4">Homodimer.</text>
</comment>
<dbReference type="InterPro" id="IPR005940">
    <property type="entry name" value="Anthranilate_Pribosyl_Tfrase"/>
</dbReference>
<sequence length="318" mass="32614">MANIFDDILDGKLAAGDISAALIELADKGETAQDISAAAMAMRARMVRVSAPDHAIDVCGTGGDGQHSLNVSTAVAIVVAACEVPVAKHGNRAASSKAGGADTLEALGLDLDRAADTAEATLNDLGIAFLFAQKYHPALGPIAPVRKALGRRTIFNLLGPLCNPAGVTRQLIGVASPDLIETYAEAMTSLGFAKALVVSGQEGLDEISIAGPTQAAWISGSHVEKTVITSEDAGLSPHPLNAIRGGDAAYNAKALRRLLLGLQETEQDRAYRDAVILNAAAALMVAGEAASLRSGAEEAAEAIDKGLANALLDCWVGF</sequence>
<feature type="binding site" evidence="4">
    <location>
        <begin position="88"/>
        <end position="96"/>
    </location>
    <ligand>
        <name>5-phospho-alpha-D-ribose 1-diphosphate</name>
        <dbReference type="ChEBI" id="CHEBI:58017"/>
    </ligand>
</feature>
<feature type="binding site" evidence="4">
    <location>
        <position position="100"/>
    </location>
    <ligand>
        <name>5-phospho-alpha-D-ribose 1-diphosphate</name>
        <dbReference type="ChEBI" id="CHEBI:58017"/>
    </ligand>
</feature>
<dbReference type="PANTHER" id="PTHR43285">
    <property type="entry name" value="ANTHRANILATE PHOSPHORIBOSYLTRANSFERASE"/>
    <property type="match status" value="1"/>
</dbReference>
<dbReference type="InterPro" id="IPR017459">
    <property type="entry name" value="Glycosyl_Trfase_fam3_N_dom"/>
</dbReference>
<comment type="pathway">
    <text evidence="4">Amino-acid biosynthesis; L-tryptophan biosynthesis; L-tryptophan from chorismate: step 2/5.</text>
</comment>
<feature type="binding site" evidence="4">
    <location>
        <position position="206"/>
    </location>
    <ligand>
        <name>Mg(2+)</name>
        <dbReference type="ChEBI" id="CHEBI:18420"/>
        <label>1</label>
    </ligand>
</feature>
<feature type="domain" description="Glycosyl transferase family 3" evidence="5">
    <location>
        <begin position="54"/>
        <end position="308"/>
    </location>
</feature>
<keyword evidence="4" id="KW-0479">Metal-binding</keyword>
<dbReference type="InterPro" id="IPR036320">
    <property type="entry name" value="Glycosyl_Trfase_fam3_N_dom_sf"/>
</dbReference>
<feature type="binding site" evidence="4">
    <location>
        <position position="91"/>
    </location>
    <ligand>
        <name>anthranilate</name>
        <dbReference type="ChEBI" id="CHEBI:16567"/>
        <label>1</label>
    </ligand>
</feature>
<dbReference type="SUPFAM" id="SSF52418">
    <property type="entry name" value="Nucleoside phosphorylase/phosphoribosyltransferase catalytic domain"/>
    <property type="match status" value="1"/>
</dbReference>
<evidence type="ECO:0000256" key="3">
    <source>
        <dbReference type="ARBA" id="ARBA00022822"/>
    </source>
</evidence>
<comment type="cofactor">
    <cofactor evidence="4">
        <name>Mg(2+)</name>
        <dbReference type="ChEBI" id="CHEBI:18420"/>
    </cofactor>
    <text evidence="4">Binds 2 magnesium ions per monomer.</text>
</comment>
<feature type="domain" description="Glycosyl transferase family 3 N-terminal" evidence="6">
    <location>
        <begin position="1"/>
        <end position="45"/>
    </location>
</feature>
<proteinExistence type="inferred from homology"/>
<dbReference type="SUPFAM" id="SSF47648">
    <property type="entry name" value="Nucleoside phosphorylase/phosphoribosyltransferase N-terminal domain"/>
    <property type="match status" value="1"/>
</dbReference>
<feature type="binding site" evidence="4">
    <location>
        <position position="60"/>
    </location>
    <ligand>
        <name>anthranilate</name>
        <dbReference type="ChEBI" id="CHEBI:16567"/>
        <label>1</label>
    </ligand>
</feature>
<dbReference type="PANTHER" id="PTHR43285:SF2">
    <property type="entry name" value="ANTHRANILATE PHOSPHORIBOSYLTRANSFERASE"/>
    <property type="match status" value="1"/>
</dbReference>
<comment type="caution">
    <text evidence="4">Lacks conserved residue(s) required for the propagation of feature annotation.</text>
</comment>
<reference evidence="8" key="1">
    <citation type="journal article" date="2019" name="Int. J. Syst. Evol. Microbiol.">
        <title>The Global Catalogue of Microorganisms (GCM) 10K type strain sequencing project: providing services to taxonomists for standard genome sequencing and annotation.</title>
        <authorList>
            <consortium name="The Broad Institute Genomics Platform"/>
            <consortium name="The Broad Institute Genome Sequencing Center for Infectious Disease"/>
            <person name="Wu L."/>
            <person name="Ma J."/>
        </authorList>
    </citation>
    <scope>NUCLEOTIDE SEQUENCE [LARGE SCALE GENOMIC DNA]</scope>
    <source>
        <strain evidence="8">CECT 8531</strain>
    </source>
</reference>
<dbReference type="RefSeq" id="WP_381422652.1">
    <property type="nucleotide sequence ID" value="NZ_JBHSDH010000013.1"/>
</dbReference>
<feature type="binding site" evidence="4">
    <location>
        <position position="60"/>
    </location>
    <ligand>
        <name>5-phospho-alpha-D-ribose 1-diphosphate</name>
        <dbReference type="ChEBI" id="CHEBI:58017"/>
    </ligand>
</feature>
<feature type="binding site" evidence="4">
    <location>
        <position position="206"/>
    </location>
    <ligand>
        <name>Mg(2+)</name>
        <dbReference type="ChEBI" id="CHEBI:18420"/>
        <label>2</label>
    </ligand>
</feature>
<evidence type="ECO:0000313" key="7">
    <source>
        <dbReference type="EMBL" id="MFC4292176.1"/>
    </source>
</evidence>
<evidence type="ECO:0000256" key="1">
    <source>
        <dbReference type="ARBA" id="ARBA00022676"/>
    </source>
</evidence>
<dbReference type="InterPro" id="IPR035902">
    <property type="entry name" value="Nuc_phospho_transferase"/>
</dbReference>
<dbReference type="Gene3D" id="1.20.970.10">
    <property type="entry name" value="Transferase, Pyrimidine Nucleoside Phosphorylase, Chain C"/>
    <property type="match status" value="1"/>
</dbReference>
<name>A0ABV8RFS6_9SPHN</name>
<feature type="binding site" evidence="4">
    <location>
        <position position="205"/>
    </location>
    <ligand>
        <name>Mg(2+)</name>
        <dbReference type="ChEBI" id="CHEBI:18420"/>
        <label>2</label>
    </ligand>
</feature>
<evidence type="ECO:0000259" key="5">
    <source>
        <dbReference type="Pfam" id="PF00591"/>
    </source>
</evidence>
<dbReference type="Pfam" id="PF02885">
    <property type="entry name" value="Glycos_trans_3N"/>
    <property type="match status" value="1"/>
</dbReference>
<keyword evidence="4" id="KW-0028">Amino-acid biosynthesis</keyword>
<dbReference type="HAMAP" id="MF_00211">
    <property type="entry name" value="TrpD"/>
    <property type="match status" value="1"/>
</dbReference>
<feature type="binding site" evidence="4">
    <location>
        <position position="68"/>
    </location>
    <ligand>
        <name>5-phospho-alpha-D-ribose 1-diphosphate</name>
        <dbReference type="ChEBI" id="CHEBI:58017"/>
    </ligand>
</feature>
<organism evidence="7 8">
    <name type="scientific">Sphingorhabdus arenilitoris</name>
    <dbReference type="NCBI Taxonomy" id="1490041"/>
    <lineage>
        <taxon>Bacteria</taxon>
        <taxon>Pseudomonadati</taxon>
        <taxon>Pseudomonadota</taxon>
        <taxon>Alphaproteobacteria</taxon>
        <taxon>Sphingomonadales</taxon>
        <taxon>Sphingomonadaceae</taxon>
        <taxon>Sphingorhabdus</taxon>
    </lineage>
</organism>
<keyword evidence="4" id="KW-0057">Aromatic amino acid biosynthesis</keyword>
<keyword evidence="1 4" id="KW-0328">Glycosyltransferase</keyword>
<protein>
    <recommendedName>
        <fullName evidence="4">Anthranilate phosphoribosyltransferase</fullName>
        <ecNumber evidence="4">2.4.2.18</ecNumber>
    </recommendedName>
</protein>
<comment type="catalytic activity">
    <reaction evidence="4">
        <text>N-(5-phospho-beta-D-ribosyl)anthranilate + diphosphate = 5-phospho-alpha-D-ribose 1-diphosphate + anthranilate</text>
        <dbReference type="Rhea" id="RHEA:11768"/>
        <dbReference type="ChEBI" id="CHEBI:16567"/>
        <dbReference type="ChEBI" id="CHEBI:18277"/>
        <dbReference type="ChEBI" id="CHEBI:33019"/>
        <dbReference type="ChEBI" id="CHEBI:58017"/>
        <dbReference type="EC" id="2.4.2.18"/>
    </reaction>
</comment>
<evidence type="ECO:0000259" key="6">
    <source>
        <dbReference type="Pfam" id="PF02885"/>
    </source>
</evidence>
<evidence type="ECO:0000313" key="8">
    <source>
        <dbReference type="Proteomes" id="UP001595887"/>
    </source>
</evidence>
<comment type="similarity">
    <text evidence="4">Belongs to the anthranilate phosphoribosyltransferase family.</text>
</comment>
<keyword evidence="8" id="KW-1185">Reference proteome</keyword>
<comment type="caution">
    <text evidence="7">The sequence shown here is derived from an EMBL/GenBank/DDBJ whole genome shotgun (WGS) entry which is preliminary data.</text>
</comment>
<evidence type="ECO:0000256" key="2">
    <source>
        <dbReference type="ARBA" id="ARBA00022679"/>
    </source>
</evidence>
<comment type="function">
    <text evidence="4">Catalyzes the transfer of the phosphoribosyl group of 5-phosphorylribose-1-pyrophosphate (PRPP) to anthranilate to yield N-(5'-phosphoribosyl)-anthranilate (PRA).</text>
</comment>
<dbReference type="Proteomes" id="UP001595887">
    <property type="component" value="Unassembled WGS sequence"/>
</dbReference>
<keyword evidence="3 4" id="KW-0822">Tryptophan biosynthesis</keyword>
<keyword evidence="4" id="KW-0460">Magnesium</keyword>
<dbReference type="GO" id="GO:0004048">
    <property type="term" value="F:anthranilate phosphoribosyltransferase activity"/>
    <property type="evidence" value="ECO:0007669"/>
    <property type="project" value="UniProtKB-EC"/>
</dbReference>
<dbReference type="EC" id="2.4.2.18" evidence="4"/>
<accession>A0ABV8RFS6</accession>
<dbReference type="EMBL" id="JBHSDH010000013">
    <property type="protein sequence ID" value="MFC4292176.1"/>
    <property type="molecule type" value="Genomic_DNA"/>
</dbReference>
<keyword evidence="2 4" id="KW-0808">Transferase</keyword>